<sequence>MALPFATPASLSPSFVLSYCEAGDVDQLCNVYYEAFKEDPGNSHWWSPSRDKMMAWMRTRIEKKMADRSIRHFKVTDVASGDMVAFARWDIPEGSEHFGGWLGDCSSSNSSSGNDGAAVAAAAAVNVTKIVESEPSPQDAEQESQEVAASAPSVEQQVVDVPEGADPFLALNFFGALKKASAQWYKSDMLGLSLISTDPKYHRRGAAKALIVPMLELADSHGITAYLEATPAGKPVYEKLGFRQVDSLDFNLQELTKGNLDGWYRLSIMTREPRAKPQ</sequence>
<gene>
    <name evidence="3" type="ORF">PFICI_03068</name>
</gene>
<evidence type="ECO:0000256" key="1">
    <source>
        <dbReference type="SAM" id="MobiDB-lite"/>
    </source>
</evidence>
<dbReference type="InterPro" id="IPR016181">
    <property type="entry name" value="Acyl_CoA_acyltransferase"/>
</dbReference>
<name>W3XG18_PESFW</name>
<organism evidence="3 4">
    <name type="scientific">Pestalotiopsis fici (strain W106-1 / CGMCC3.15140)</name>
    <dbReference type="NCBI Taxonomy" id="1229662"/>
    <lineage>
        <taxon>Eukaryota</taxon>
        <taxon>Fungi</taxon>
        <taxon>Dikarya</taxon>
        <taxon>Ascomycota</taxon>
        <taxon>Pezizomycotina</taxon>
        <taxon>Sordariomycetes</taxon>
        <taxon>Xylariomycetidae</taxon>
        <taxon>Amphisphaeriales</taxon>
        <taxon>Sporocadaceae</taxon>
        <taxon>Pestalotiopsis</taxon>
    </lineage>
</organism>
<dbReference type="InterPro" id="IPR052523">
    <property type="entry name" value="Trichothecene_AcTrans"/>
</dbReference>
<dbReference type="EMBL" id="KI912110">
    <property type="protein sequence ID" value="ETS85043.1"/>
    <property type="molecule type" value="Genomic_DNA"/>
</dbReference>
<feature type="domain" description="N-acetyltransferase" evidence="2">
    <location>
        <begin position="130"/>
        <end position="271"/>
    </location>
</feature>
<feature type="compositionally biased region" description="Low complexity" evidence="1">
    <location>
        <begin position="145"/>
        <end position="155"/>
    </location>
</feature>
<dbReference type="eggNOG" id="ENOG502SZAA">
    <property type="taxonomic scope" value="Eukaryota"/>
</dbReference>
<dbReference type="Gene3D" id="3.40.630.30">
    <property type="match status" value="1"/>
</dbReference>
<dbReference type="Pfam" id="PF13673">
    <property type="entry name" value="Acetyltransf_10"/>
    <property type="match status" value="1"/>
</dbReference>
<keyword evidence="4" id="KW-1185">Reference proteome</keyword>
<dbReference type="GeneID" id="19268081"/>
<dbReference type="PANTHER" id="PTHR42791">
    <property type="entry name" value="GNAT FAMILY ACETYLTRANSFERASE"/>
    <property type="match status" value="1"/>
</dbReference>
<dbReference type="GO" id="GO:0016747">
    <property type="term" value="F:acyltransferase activity, transferring groups other than amino-acyl groups"/>
    <property type="evidence" value="ECO:0007669"/>
    <property type="project" value="InterPro"/>
</dbReference>
<dbReference type="InParanoid" id="W3XG18"/>
<dbReference type="OMA" id="FARWDIP"/>
<dbReference type="SUPFAM" id="SSF55729">
    <property type="entry name" value="Acyl-CoA N-acyltransferases (Nat)"/>
    <property type="match status" value="1"/>
</dbReference>
<dbReference type="PROSITE" id="PS51186">
    <property type="entry name" value="GNAT"/>
    <property type="match status" value="1"/>
</dbReference>
<dbReference type="OrthoDB" id="61113at2759"/>
<dbReference type="AlphaFoldDB" id="W3XG18"/>
<dbReference type="InterPro" id="IPR000182">
    <property type="entry name" value="GNAT_dom"/>
</dbReference>
<evidence type="ECO:0000313" key="4">
    <source>
        <dbReference type="Proteomes" id="UP000030651"/>
    </source>
</evidence>
<evidence type="ECO:0000259" key="2">
    <source>
        <dbReference type="PROSITE" id="PS51186"/>
    </source>
</evidence>
<dbReference type="CDD" id="cd04301">
    <property type="entry name" value="NAT_SF"/>
    <property type="match status" value="1"/>
</dbReference>
<dbReference type="Proteomes" id="UP000030651">
    <property type="component" value="Unassembled WGS sequence"/>
</dbReference>
<dbReference type="KEGG" id="pfy:PFICI_03068"/>
<accession>W3XG18</accession>
<dbReference type="PANTHER" id="PTHR42791:SF2">
    <property type="entry name" value="N-ACETYLTRANSFERASE DOMAIN-CONTAINING PROTEIN"/>
    <property type="match status" value="1"/>
</dbReference>
<protein>
    <recommendedName>
        <fullName evidence="2">N-acetyltransferase domain-containing protein</fullName>
    </recommendedName>
</protein>
<feature type="region of interest" description="Disordered" evidence="1">
    <location>
        <begin position="132"/>
        <end position="155"/>
    </location>
</feature>
<dbReference type="HOGENOM" id="CLU_060131_6_5_1"/>
<proteinExistence type="predicted"/>
<dbReference type="RefSeq" id="XP_007829840.1">
    <property type="nucleotide sequence ID" value="XM_007831649.1"/>
</dbReference>
<evidence type="ECO:0000313" key="3">
    <source>
        <dbReference type="EMBL" id="ETS85043.1"/>
    </source>
</evidence>
<reference evidence="4" key="1">
    <citation type="journal article" date="2015" name="BMC Genomics">
        <title>Genomic and transcriptomic analysis of the endophytic fungus Pestalotiopsis fici reveals its lifestyle and high potential for synthesis of natural products.</title>
        <authorList>
            <person name="Wang X."/>
            <person name="Zhang X."/>
            <person name="Liu L."/>
            <person name="Xiang M."/>
            <person name="Wang W."/>
            <person name="Sun X."/>
            <person name="Che Y."/>
            <person name="Guo L."/>
            <person name="Liu G."/>
            <person name="Guo L."/>
            <person name="Wang C."/>
            <person name="Yin W.B."/>
            <person name="Stadler M."/>
            <person name="Zhang X."/>
            <person name="Liu X."/>
        </authorList>
    </citation>
    <scope>NUCLEOTIDE SEQUENCE [LARGE SCALE GENOMIC DNA]</scope>
    <source>
        <strain evidence="4">W106-1 / CGMCC3.15140</strain>
    </source>
</reference>